<keyword evidence="1" id="KW-0472">Membrane</keyword>
<organism evidence="2 3">
    <name type="scientific">Paramecium bursaria Chlorella virus MT325</name>
    <name type="common">PBCV-MT325</name>
    <dbReference type="NCBI Taxonomy" id="346932"/>
    <lineage>
        <taxon>Viruses</taxon>
        <taxon>Varidnaviria</taxon>
        <taxon>Bamfordvirae</taxon>
        <taxon>Nucleocytoviricota</taxon>
        <taxon>Megaviricetes</taxon>
        <taxon>Algavirales</taxon>
        <taxon>Phycodnaviridae</taxon>
        <taxon>Chlorovirus</taxon>
        <taxon>Chlorovirus conductrix</taxon>
        <taxon>Paramecium bursaria Chlorella virus A1</taxon>
    </lineage>
</organism>
<evidence type="ECO:0000256" key="1">
    <source>
        <dbReference type="SAM" id="Phobius"/>
    </source>
</evidence>
<accession>A7ITU2</accession>
<dbReference type="Proteomes" id="UP000246715">
    <property type="component" value="Segment"/>
</dbReference>
<sequence length="70" mass="8299">MLLPCLSISFGMRPICAGNPMIVFIYLCVYYFTYVFTYMTFVDINLYRRFGVCSFVVVILDIDVRQLYNR</sequence>
<protein>
    <submittedName>
        <fullName evidence="2">Uncharacterized protein m212R</fullName>
    </submittedName>
</protein>
<name>A7ITU2_PBCVM</name>
<keyword evidence="1" id="KW-1133">Transmembrane helix</keyword>
<evidence type="ECO:0000313" key="3">
    <source>
        <dbReference type="Proteomes" id="UP000246715"/>
    </source>
</evidence>
<gene>
    <name evidence="2" type="primary">m212R</name>
    <name evidence="2" type="ORF">MT325_m212R</name>
</gene>
<keyword evidence="1" id="KW-0812">Transmembrane</keyword>
<organismHost>
    <name type="scientific">Paramecium bursaria</name>
    <dbReference type="NCBI Taxonomy" id="74790"/>
</organismHost>
<evidence type="ECO:0000313" key="2">
    <source>
        <dbReference type="EMBL" id="ABT13766.1"/>
    </source>
</evidence>
<proteinExistence type="predicted"/>
<feature type="transmembrane region" description="Helical" evidence="1">
    <location>
        <begin position="21"/>
        <end position="41"/>
    </location>
</feature>
<reference evidence="2 3" key="1">
    <citation type="journal article" date="2007" name="Virology">
        <title>Sequence and annotation of the 314-kb MT325 and the 321-kb FR483 viruses that infect Chlorella Pbi.</title>
        <authorList>
            <person name="Fitzgerald L.A."/>
            <person name="Graves M.V."/>
            <person name="Li X."/>
            <person name="Feldblyum T."/>
            <person name="Hartigan J."/>
            <person name="Van Etten J.L."/>
        </authorList>
    </citation>
    <scope>NUCLEOTIDE SEQUENCE [LARGE SCALE GENOMIC DNA]</scope>
    <source>
        <strain evidence="2 3">MT325</strain>
    </source>
</reference>
<dbReference type="EMBL" id="DQ491001">
    <property type="protein sequence ID" value="ABT13766.1"/>
    <property type="molecule type" value="Genomic_DNA"/>
</dbReference>